<protein>
    <submittedName>
        <fullName evidence="2">Uncharacterized protein</fullName>
    </submittedName>
</protein>
<dbReference type="Proteomes" id="UP000325313">
    <property type="component" value="Unassembled WGS sequence"/>
</dbReference>
<feature type="region of interest" description="Disordered" evidence="1">
    <location>
        <begin position="1"/>
        <end position="48"/>
    </location>
</feature>
<reference evidence="2 3" key="1">
    <citation type="submission" date="2019-05" db="EMBL/GenBank/DDBJ databases">
        <title>Emergence of the Ug99 lineage of the wheat stem rust pathogen through somatic hybridization.</title>
        <authorList>
            <person name="Li F."/>
            <person name="Upadhyaya N.M."/>
            <person name="Sperschneider J."/>
            <person name="Matny O."/>
            <person name="Nguyen-Phuc H."/>
            <person name="Mago R."/>
            <person name="Raley C."/>
            <person name="Miller M.E."/>
            <person name="Silverstein K.A.T."/>
            <person name="Henningsen E."/>
            <person name="Hirsch C.D."/>
            <person name="Visser B."/>
            <person name="Pretorius Z.A."/>
            <person name="Steffenson B.J."/>
            <person name="Schwessinger B."/>
            <person name="Dodds P.N."/>
            <person name="Figueroa M."/>
        </authorList>
    </citation>
    <scope>NUCLEOTIDE SEQUENCE [LARGE SCALE GENOMIC DNA]</scope>
    <source>
        <strain evidence="2 3">Ug99</strain>
    </source>
</reference>
<comment type="caution">
    <text evidence="2">The sequence shown here is derived from an EMBL/GenBank/DDBJ whole genome shotgun (WGS) entry which is preliminary data.</text>
</comment>
<proteinExistence type="predicted"/>
<organism evidence="2 3">
    <name type="scientific">Puccinia graminis f. sp. tritici</name>
    <dbReference type="NCBI Taxonomy" id="56615"/>
    <lineage>
        <taxon>Eukaryota</taxon>
        <taxon>Fungi</taxon>
        <taxon>Dikarya</taxon>
        <taxon>Basidiomycota</taxon>
        <taxon>Pucciniomycotina</taxon>
        <taxon>Pucciniomycetes</taxon>
        <taxon>Pucciniales</taxon>
        <taxon>Pucciniaceae</taxon>
        <taxon>Puccinia</taxon>
    </lineage>
</organism>
<sequence length="82" mass="8913">MPLSYPSYDGAHQSPYLMTPTGDDPASRHEMSSVPVGLHSDEADSPVRSHRLRHVRQASAAITRKGVWPTCAARLASPIFAD</sequence>
<accession>A0A5B0SC30</accession>
<evidence type="ECO:0000313" key="2">
    <source>
        <dbReference type="EMBL" id="KAA1135387.1"/>
    </source>
</evidence>
<evidence type="ECO:0000313" key="3">
    <source>
        <dbReference type="Proteomes" id="UP000325313"/>
    </source>
</evidence>
<dbReference type="EMBL" id="VDEP01000039">
    <property type="protein sequence ID" value="KAA1135387.1"/>
    <property type="molecule type" value="Genomic_DNA"/>
</dbReference>
<name>A0A5B0SC30_PUCGR</name>
<gene>
    <name evidence="2" type="ORF">PGTUg99_020181</name>
</gene>
<evidence type="ECO:0000256" key="1">
    <source>
        <dbReference type="SAM" id="MobiDB-lite"/>
    </source>
</evidence>
<dbReference type="AlphaFoldDB" id="A0A5B0SC30"/>